<dbReference type="AlphaFoldDB" id="A0A2T3JQU2"/>
<dbReference type="SMART" id="SM00116">
    <property type="entry name" value="CBS"/>
    <property type="match status" value="2"/>
</dbReference>
<comment type="caution">
    <text evidence="4">The sequence shown here is derived from an EMBL/GenBank/DDBJ whole genome shotgun (WGS) entry which is preliminary data.</text>
</comment>
<dbReference type="Proteomes" id="UP000240987">
    <property type="component" value="Unassembled WGS sequence"/>
</dbReference>
<evidence type="ECO:0000256" key="2">
    <source>
        <dbReference type="PROSITE-ProRule" id="PRU00703"/>
    </source>
</evidence>
<dbReference type="SUPFAM" id="SSF54631">
    <property type="entry name" value="CBS-domain pair"/>
    <property type="match status" value="1"/>
</dbReference>
<dbReference type="InterPro" id="IPR051257">
    <property type="entry name" value="Diverse_CBS-Domain"/>
</dbReference>
<organism evidence="4 5">
    <name type="scientific">Photobacterium frigidiphilum</name>
    <dbReference type="NCBI Taxonomy" id="264736"/>
    <lineage>
        <taxon>Bacteria</taxon>
        <taxon>Pseudomonadati</taxon>
        <taxon>Pseudomonadota</taxon>
        <taxon>Gammaproteobacteria</taxon>
        <taxon>Vibrionales</taxon>
        <taxon>Vibrionaceae</taxon>
        <taxon>Photobacterium</taxon>
    </lineage>
</organism>
<dbReference type="OrthoDB" id="9790355at2"/>
<proteinExistence type="predicted"/>
<reference evidence="4 5" key="1">
    <citation type="submission" date="2018-01" db="EMBL/GenBank/DDBJ databases">
        <title>Whole genome sequencing of Histamine producing bacteria.</title>
        <authorList>
            <person name="Butler K."/>
        </authorList>
    </citation>
    <scope>NUCLEOTIDE SEQUENCE [LARGE SCALE GENOMIC DNA]</scope>
    <source>
        <strain evidence="4 5">JCM 12947</strain>
    </source>
</reference>
<evidence type="ECO:0000259" key="3">
    <source>
        <dbReference type="PROSITE" id="PS51371"/>
    </source>
</evidence>
<dbReference type="PANTHER" id="PTHR43080:SF2">
    <property type="entry name" value="CBS DOMAIN-CONTAINING PROTEIN"/>
    <property type="match status" value="1"/>
</dbReference>
<sequence>MPTKVSEYMTRKVVTIQPDTGLREAFFLMRDNAIRHLPVTNIDGELIGFISDRELRRPGWVDESPDIGHEYDLTDDLHVTDVMVKDIIHVRTYDTLTKAVGTILNHSISAAPVLDKTGQLVGMLSAVDLLSAFQDTLESQKTHKNKNKKALA</sequence>
<dbReference type="InterPro" id="IPR046342">
    <property type="entry name" value="CBS_dom_sf"/>
</dbReference>
<keyword evidence="5" id="KW-1185">Reference proteome</keyword>
<keyword evidence="4" id="KW-0418">Kinase</keyword>
<evidence type="ECO:0000313" key="4">
    <source>
        <dbReference type="EMBL" id="PSU51457.1"/>
    </source>
</evidence>
<feature type="domain" description="CBS" evidence="3">
    <location>
        <begin position="9"/>
        <end position="67"/>
    </location>
</feature>
<dbReference type="PROSITE" id="PS51371">
    <property type="entry name" value="CBS"/>
    <property type="match status" value="2"/>
</dbReference>
<dbReference type="PANTHER" id="PTHR43080">
    <property type="entry name" value="CBS DOMAIN-CONTAINING PROTEIN CBSX3, MITOCHONDRIAL"/>
    <property type="match status" value="1"/>
</dbReference>
<evidence type="ECO:0000256" key="1">
    <source>
        <dbReference type="ARBA" id="ARBA00023122"/>
    </source>
</evidence>
<gene>
    <name evidence="4" type="ORF">C9J12_00460</name>
</gene>
<dbReference type="GO" id="GO:0016301">
    <property type="term" value="F:kinase activity"/>
    <property type="evidence" value="ECO:0007669"/>
    <property type="project" value="UniProtKB-KW"/>
</dbReference>
<accession>A0A2T3JQU2</accession>
<protein>
    <submittedName>
        <fullName evidence="4">Histidine kinase</fullName>
    </submittedName>
</protein>
<keyword evidence="4" id="KW-0808">Transferase</keyword>
<feature type="domain" description="CBS" evidence="3">
    <location>
        <begin position="83"/>
        <end position="139"/>
    </location>
</feature>
<dbReference type="RefSeq" id="WP_107240922.1">
    <property type="nucleotide sequence ID" value="NZ_PYMJ01000001.1"/>
</dbReference>
<dbReference type="InterPro" id="IPR000644">
    <property type="entry name" value="CBS_dom"/>
</dbReference>
<name>A0A2T3JQU2_9GAMM</name>
<dbReference type="Gene3D" id="3.10.580.10">
    <property type="entry name" value="CBS-domain"/>
    <property type="match status" value="1"/>
</dbReference>
<dbReference type="EMBL" id="PYMJ01000001">
    <property type="protein sequence ID" value="PSU51457.1"/>
    <property type="molecule type" value="Genomic_DNA"/>
</dbReference>
<keyword evidence="1 2" id="KW-0129">CBS domain</keyword>
<dbReference type="Pfam" id="PF00571">
    <property type="entry name" value="CBS"/>
    <property type="match status" value="2"/>
</dbReference>
<evidence type="ECO:0000313" key="5">
    <source>
        <dbReference type="Proteomes" id="UP000240987"/>
    </source>
</evidence>